<comment type="caution">
    <text evidence="2">The sequence shown here is derived from an EMBL/GenBank/DDBJ whole genome shotgun (WGS) entry which is preliminary data.</text>
</comment>
<gene>
    <name evidence="2" type="ORF">DIT97_00640</name>
</gene>
<feature type="transmembrane region" description="Helical" evidence="1">
    <location>
        <begin position="36"/>
        <end position="61"/>
    </location>
</feature>
<dbReference type="AlphaFoldDB" id="A0A3D3QZ61"/>
<organism evidence="2 3">
    <name type="scientific">Gimesia maris</name>
    <dbReference type="NCBI Taxonomy" id="122"/>
    <lineage>
        <taxon>Bacteria</taxon>
        <taxon>Pseudomonadati</taxon>
        <taxon>Planctomycetota</taxon>
        <taxon>Planctomycetia</taxon>
        <taxon>Planctomycetales</taxon>
        <taxon>Planctomycetaceae</taxon>
        <taxon>Gimesia</taxon>
    </lineage>
</organism>
<keyword evidence="1" id="KW-0812">Transmembrane</keyword>
<dbReference type="EMBL" id="DQAY01000008">
    <property type="protein sequence ID" value="HCO21636.1"/>
    <property type="molecule type" value="Genomic_DNA"/>
</dbReference>
<keyword evidence="1" id="KW-1133">Transmembrane helix</keyword>
<name>A0A3D3QZ61_9PLAN</name>
<evidence type="ECO:0000313" key="2">
    <source>
        <dbReference type="EMBL" id="HCO21636.1"/>
    </source>
</evidence>
<evidence type="ECO:0000256" key="1">
    <source>
        <dbReference type="SAM" id="Phobius"/>
    </source>
</evidence>
<proteinExistence type="predicted"/>
<accession>A0A3D3QZ61</accession>
<dbReference type="Proteomes" id="UP000263642">
    <property type="component" value="Unassembled WGS sequence"/>
</dbReference>
<evidence type="ECO:0000313" key="3">
    <source>
        <dbReference type="Proteomes" id="UP000263642"/>
    </source>
</evidence>
<sequence>MPFDADCHCQRYQLPASGGIPTVQTQRRRLYFKQGLASLLSTLVLILMPKCPVCVAAWVTFFTGVGLSLTVAAWLRLFLMATSCVVLTLFVFLRLKHFFSAPQLTDRASIPYRKHS</sequence>
<reference evidence="2 3" key="1">
    <citation type="journal article" date="2018" name="Nat. Biotechnol.">
        <title>A standardized bacterial taxonomy based on genome phylogeny substantially revises the tree of life.</title>
        <authorList>
            <person name="Parks D.H."/>
            <person name="Chuvochina M."/>
            <person name="Waite D.W."/>
            <person name="Rinke C."/>
            <person name="Skarshewski A."/>
            <person name="Chaumeil P.A."/>
            <person name="Hugenholtz P."/>
        </authorList>
    </citation>
    <scope>NUCLEOTIDE SEQUENCE [LARGE SCALE GENOMIC DNA]</scope>
    <source>
        <strain evidence="2">UBA9375</strain>
    </source>
</reference>
<keyword evidence="1" id="KW-0472">Membrane</keyword>
<protein>
    <submittedName>
        <fullName evidence="2">Uncharacterized protein</fullName>
    </submittedName>
</protein>
<feature type="transmembrane region" description="Helical" evidence="1">
    <location>
        <begin position="73"/>
        <end position="93"/>
    </location>
</feature>